<protein>
    <submittedName>
        <fullName evidence="1">Uncharacterized protein</fullName>
    </submittedName>
</protein>
<dbReference type="RefSeq" id="WP_344734521.1">
    <property type="nucleotide sequence ID" value="NZ_BAAAZH010000025.1"/>
</dbReference>
<reference evidence="2" key="1">
    <citation type="journal article" date="2019" name="Int. J. Syst. Evol. Microbiol.">
        <title>The Global Catalogue of Microorganisms (GCM) 10K type strain sequencing project: providing services to taxonomists for standard genome sequencing and annotation.</title>
        <authorList>
            <consortium name="The Broad Institute Genomics Platform"/>
            <consortium name="The Broad Institute Genome Sequencing Center for Infectious Disease"/>
            <person name="Wu L."/>
            <person name="Ma J."/>
        </authorList>
    </citation>
    <scope>NUCLEOTIDE SEQUENCE [LARGE SCALE GENOMIC DNA]</scope>
    <source>
        <strain evidence="2">JCM 16703</strain>
    </source>
</reference>
<dbReference type="Proteomes" id="UP001501495">
    <property type="component" value="Unassembled WGS sequence"/>
</dbReference>
<proteinExistence type="predicted"/>
<sequence length="197" mass="21063">MESIHRLADEIREVFSERGHKVETAVGLDPAFTRNKRPESALVRSLVTDAITNAAPRLGVGIVPAPGGAVELAVLHNFTERRLRVLKATRDEETGEFVIIADRAILDISDADPESAFRHERWVLGYTTDDAGMIHDIFAAAVLDVTGDSVTRAVLGPITLLGSGTDPFGGKFQPADDDLPGFDIEVGEDGATGSTEA</sequence>
<keyword evidence="2" id="KW-1185">Reference proteome</keyword>
<evidence type="ECO:0000313" key="2">
    <source>
        <dbReference type="Proteomes" id="UP001501495"/>
    </source>
</evidence>
<gene>
    <name evidence="1" type="ORF">GCM10022215_32570</name>
</gene>
<comment type="caution">
    <text evidence="1">The sequence shown here is derived from an EMBL/GenBank/DDBJ whole genome shotgun (WGS) entry which is preliminary data.</text>
</comment>
<organism evidence="1 2">
    <name type="scientific">Nocardioides fonticola</name>
    <dbReference type="NCBI Taxonomy" id="450363"/>
    <lineage>
        <taxon>Bacteria</taxon>
        <taxon>Bacillati</taxon>
        <taxon>Actinomycetota</taxon>
        <taxon>Actinomycetes</taxon>
        <taxon>Propionibacteriales</taxon>
        <taxon>Nocardioidaceae</taxon>
        <taxon>Nocardioides</taxon>
    </lineage>
</organism>
<accession>A0ABP7XRU6</accession>
<name>A0ABP7XRU6_9ACTN</name>
<dbReference type="EMBL" id="BAAAZH010000025">
    <property type="protein sequence ID" value="GAA4124701.1"/>
    <property type="molecule type" value="Genomic_DNA"/>
</dbReference>
<evidence type="ECO:0000313" key="1">
    <source>
        <dbReference type="EMBL" id="GAA4124701.1"/>
    </source>
</evidence>